<keyword evidence="3" id="KW-1185">Reference proteome</keyword>
<reference evidence="2 3" key="1">
    <citation type="submission" date="2018-03" db="EMBL/GenBank/DDBJ databases">
        <authorList>
            <person name="Guldener U."/>
        </authorList>
    </citation>
    <scope>NUCLEOTIDE SEQUENCE [LARGE SCALE GENOMIC DNA]</scope>
    <source>
        <strain evidence="2 3">DAOM196992</strain>
    </source>
</reference>
<evidence type="ECO:0000313" key="3">
    <source>
        <dbReference type="Proteomes" id="UP000323386"/>
    </source>
</evidence>
<sequence>MASPAVAFDPPAPAPPAPARPRRMEASTFGWAPADVFHVQQHTQPALPLSLEREYVTFASEGEGPLRFERCLGQERDGPLRPLLPAWRTTIAEARLFDSKRD</sequence>
<feature type="region of interest" description="Disordered" evidence="1">
    <location>
        <begin position="1"/>
        <end position="24"/>
    </location>
</feature>
<proteinExistence type="predicted"/>
<accession>A0A5C3FCB2</accession>
<evidence type="ECO:0000256" key="1">
    <source>
        <dbReference type="SAM" id="MobiDB-lite"/>
    </source>
</evidence>
<gene>
    <name evidence="2" type="ORF">PSFLO_06573</name>
</gene>
<organism evidence="2 3">
    <name type="scientific">Pseudozyma flocculosa</name>
    <dbReference type="NCBI Taxonomy" id="84751"/>
    <lineage>
        <taxon>Eukaryota</taxon>
        <taxon>Fungi</taxon>
        <taxon>Dikarya</taxon>
        <taxon>Basidiomycota</taxon>
        <taxon>Ustilaginomycotina</taxon>
        <taxon>Ustilaginomycetes</taxon>
        <taxon>Ustilaginales</taxon>
        <taxon>Ustilaginaceae</taxon>
        <taxon>Pseudozyma</taxon>
    </lineage>
</organism>
<dbReference type="EMBL" id="OOIP01000024">
    <property type="protein sequence ID" value="SPO41091.1"/>
    <property type="molecule type" value="Genomic_DNA"/>
</dbReference>
<evidence type="ECO:0000313" key="2">
    <source>
        <dbReference type="EMBL" id="SPO41091.1"/>
    </source>
</evidence>
<dbReference type="AlphaFoldDB" id="A0A5C3FCB2"/>
<name>A0A5C3FCB2_9BASI</name>
<protein>
    <submittedName>
        <fullName evidence="2">Uncharacterized protein</fullName>
    </submittedName>
</protein>
<dbReference type="Proteomes" id="UP000323386">
    <property type="component" value="Unassembled WGS sequence"/>
</dbReference>
<feature type="compositionally biased region" description="Pro residues" evidence="1">
    <location>
        <begin position="10"/>
        <end position="19"/>
    </location>
</feature>